<evidence type="ECO:0000256" key="3">
    <source>
        <dbReference type="ARBA" id="ARBA00022554"/>
    </source>
</evidence>
<dbReference type="Pfam" id="PF00010">
    <property type="entry name" value="HLH"/>
    <property type="match status" value="1"/>
</dbReference>
<dbReference type="GO" id="GO:0046983">
    <property type="term" value="F:protein dimerization activity"/>
    <property type="evidence" value="ECO:0007669"/>
    <property type="project" value="InterPro"/>
</dbReference>
<comment type="subcellular location">
    <subcellularLocation>
        <location evidence="2">Nucleus</location>
    </subcellularLocation>
    <subcellularLocation>
        <location evidence="1">Vacuole</location>
    </subcellularLocation>
</comment>
<keyword evidence="5" id="KW-0238">DNA-binding</keyword>
<dbReference type="GO" id="GO:0005634">
    <property type="term" value="C:nucleus"/>
    <property type="evidence" value="ECO:0007669"/>
    <property type="project" value="UniProtKB-SubCell"/>
</dbReference>
<dbReference type="GO" id="GO:0010106">
    <property type="term" value="P:cellular response to iron ion starvation"/>
    <property type="evidence" value="ECO:0007669"/>
    <property type="project" value="UniProtKB-ARBA"/>
</dbReference>
<keyword evidence="7" id="KW-0539">Nucleus</keyword>
<dbReference type="Gene3D" id="4.10.280.10">
    <property type="entry name" value="Helix-loop-helix DNA-binding domain"/>
    <property type="match status" value="1"/>
</dbReference>
<protein>
    <submittedName>
        <fullName evidence="9">(rape) hypothetical protein</fullName>
    </submittedName>
</protein>
<feature type="domain" description="BHLH" evidence="8">
    <location>
        <begin position="229"/>
        <end position="281"/>
    </location>
</feature>
<name>A0A817AVI5_BRANA</name>
<dbReference type="InterPro" id="IPR011598">
    <property type="entry name" value="bHLH_dom"/>
</dbReference>
<dbReference type="EMBL" id="HG994358">
    <property type="protein sequence ID" value="CAF2266212.1"/>
    <property type="molecule type" value="Genomic_DNA"/>
</dbReference>
<keyword evidence="6" id="KW-0804">Transcription</keyword>
<reference evidence="9" key="1">
    <citation type="submission" date="2021-01" db="EMBL/GenBank/DDBJ databases">
        <authorList>
            <consortium name="Genoscope - CEA"/>
            <person name="William W."/>
        </authorList>
    </citation>
    <scope>NUCLEOTIDE SEQUENCE</scope>
</reference>
<dbReference type="SUPFAM" id="SSF47459">
    <property type="entry name" value="HLH, helix-loop-helix DNA-binding domain"/>
    <property type="match status" value="1"/>
</dbReference>
<gene>
    <name evidence="9" type="ORF">DARMORV10_A04P03670.1</name>
</gene>
<dbReference type="PANTHER" id="PTHR13935:SF41">
    <property type="entry name" value="TRANSCRIPTION FACTOR ORG2-RELATED"/>
    <property type="match status" value="1"/>
</dbReference>
<dbReference type="Proteomes" id="UP001295469">
    <property type="component" value="Chromosome A04"/>
</dbReference>
<dbReference type="PROSITE" id="PS50888">
    <property type="entry name" value="BHLH"/>
    <property type="match status" value="1"/>
</dbReference>
<evidence type="ECO:0000259" key="8">
    <source>
        <dbReference type="PROSITE" id="PS50888"/>
    </source>
</evidence>
<dbReference type="InterPro" id="IPR018119">
    <property type="entry name" value="Strictosidine_synth_cons-reg"/>
</dbReference>
<dbReference type="InterPro" id="IPR036638">
    <property type="entry name" value="HLH_DNA-bd_sf"/>
</dbReference>
<dbReference type="SMART" id="SM00353">
    <property type="entry name" value="HLH"/>
    <property type="match status" value="1"/>
</dbReference>
<dbReference type="InterPro" id="IPR011042">
    <property type="entry name" value="6-blade_b-propeller_TolB-like"/>
</dbReference>
<dbReference type="SUPFAM" id="SSF63829">
    <property type="entry name" value="Calcium-dependent phosphotriesterase"/>
    <property type="match status" value="1"/>
</dbReference>
<evidence type="ECO:0000256" key="5">
    <source>
        <dbReference type="ARBA" id="ARBA00023125"/>
    </source>
</evidence>
<sequence length="411" mass="46403">MAKTIPLPVDGPESIEWDPQGGGPYAAVVDGRILKWRGDGLDDYEDFTKTGDLYICDGYLGVMKVGPEGGLAELVVDQAEGRKVMFANPMDIDEEDDVFYFNDSSDKYHSGMDVFYVIVNGERPGRVIRYNKKTKEAKVVMDNLTSRENIILELVINQTKMCALVPPVFPNFGWPSTGEYESNYLVGENLDDFTFLDCPAPETYGVEHHQEIQEMLGVSVPSEGNGVVTKKLNHNASERDRRKKINSLFSSLRSCLPASDQSKKLSIPQTVSRSLKYIPELQEQVKKLIQKKEELLVRVSGQRDIEHYVEPHPKAVARYVSTISVTKLGDNEVMVQISSSKNHNFSISNVLSGLEEDGFVLVDVSSSRSHGERLFYTLHLQMGNKDDYKLTCEELRQRMLYLYEECGNSFR</sequence>
<dbReference type="GO" id="GO:0005773">
    <property type="term" value="C:vacuole"/>
    <property type="evidence" value="ECO:0007669"/>
    <property type="project" value="UniProtKB-SubCell"/>
</dbReference>
<evidence type="ECO:0000256" key="1">
    <source>
        <dbReference type="ARBA" id="ARBA00004116"/>
    </source>
</evidence>
<dbReference type="AlphaFoldDB" id="A0A817AVI5"/>
<proteinExistence type="predicted"/>
<dbReference type="FunFam" id="4.10.280.10:FF:000074">
    <property type="entry name" value="Transcription factor ORG2"/>
    <property type="match status" value="1"/>
</dbReference>
<dbReference type="InterPro" id="IPR015660">
    <property type="entry name" value="MASH1/Ascl1a-like"/>
</dbReference>
<keyword evidence="4" id="KW-0805">Transcription regulation</keyword>
<dbReference type="Pfam" id="PF03088">
    <property type="entry name" value="Str_synth"/>
    <property type="match status" value="1"/>
</dbReference>
<dbReference type="CDD" id="cd18914">
    <property type="entry name" value="bHLH_AtORG2_like"/>
    <property type="match status" value="1"/>
</dbReference>
<dbReference type="GO" id="GO:0006357">
    <property type="term" value="P:regulation of transcription by RNA polymerase II"/>
    <property type="evidence" value="ECO:0007669"/>
    <property type="project" value="InterPro"/>
</dbReference>
<dbReference type="GO" id="GO:0003700">
    <property type="term" value="F:DNA-binding transcription factor activity"/>
    <property type="evidence" value="ECO:0007669"/>
    <property type="project" value="InterPro"/>
</dbReference>
<dbReference type="PANTHER" id="PTHR13935">
    <property type="entry name" value="ACHAETE-SCUTE TRANSCRIPTION FACTOR-RELATED"/>
    <property type="match status" value="1"/>
</dbReference>
<evidence type="ECO:0000256" key="6">
    <source>
        <dbReference type="ARBA" id="ARBA00023163"/>
    </source>
</evidence>
<evidence type="ECO:0000313" key="9">
    <source>
        <dbReference type="EMBL" id="CAF2266212.1"/>
    </source>
</evidence>
<evidence type="ECO:0000256" key="7">
    <source>
        <dbReference type="ARBA" id="ARBA00023242"/>
    </source>
</evidence>
<keyword evidence="3" id="KW-0926">Vacuole</keyword>
<evidence type="ECO:0000256" key="4">
    <source>
        <dbReference type="ARBA" id="ARBA00023015"/>
    </source>
</evidence>
<dbReference type="GO" id="GO:0003677">
    <property type="term" value="F:DNA binding"/>
    <property type="evidence" value="ECO:0007669"/>
    <property type="project" value="UniProtKB-KW"/>
</dbReference>
<dbReference type="Gene3D" id="2.120.10.30">
    <property type="entry name" value="TolB, C-terminal domain"/>
    <property type="match status" value="1"/>
</dbReference>
<evidence type="ECO:0000256" key="2">
    <source>
        <dbReference type="ARBA" id="ARBA00004123"/>
    </source>
</evidence>
<organism evidence="9">
    <name type="scientific">Brassica napus</name>
    <name type="common">Rape</name>
    <dbReference type="NCBI Taxonomy" id="3708"/>
    <lineage>
        <taxon>Eukaryota</taxon>
        <taxon>Viridiplantae</taxon>
        <taxon>Streptophyta</taxon>
        <taxon>Embryophyta</taxon>
        <taxon>Tracheophyta</taxon>
        <taxon>Spermatophyta</taxon>
        <taxon>Magnoliopsida</taxon>
        <taxon>eudicotyledons</taxon>
        <taxon>Gunneridae</taxon>
        <taxon>Pentapetalae</taxon>
        <taxon>rosids</taxon>
        <taxon>malvids</taxon>
        <taxon>Brassicales</taxon>
        <taxon>Brassicaceae</taxon>
        <taxon>Brassiceae</taxon>
        <taxon>Brassica</taxon>
    </lineage>
</organism>
<accession>A0A817AVI5</accession>